<proteinExistence type="predicted"/>
<organism evidence="1 2">
    <name type="scientific">Flavobacterium franklandianum</name>
    <dbReference type="NCBI Taxonomy" id="2594430"/>
    <lineage>
        <taxon>Bacteria</taxon>
        <taxon>Pseudomonadati</taxon>
        <taxon>Bacteroidota</taxon>
        <taxon>Flavobacteriia</taxon>
        <taxon>Flavobacteriales</taxon>
        <taxon>Flavobacteriaceae</taxon>
        <taxon>Flavobacterium</taxon>
    </lineage>
</organism>
<name>A0A553C5P9_9FLAO</name>
<dbReference type="OrthoDB" id="1433390at2"/>
<accession>A0A553C5P9</accession>
<evidence type="ECO:0000313" key="1">
    <source>
        <dbReference type="EMBL" id="TRX15828.1"/>
    </source>
</evidence>
<dbReference type="Proteomes" id="UP000318585">
    <property type="component" value="Unassembled WGS sequence"/>
</dbReference>
<keyword evidence="2" id="KW-1185">Reference proteome</keyword>
<protein>
    <submittedName>
        <fullName evidence="1">Uncharacterized protein</fullName>
    </submittedName>
</protein>
<gene>
    <name evidence="1" type="ORF">FNW17_16180</name>
</gene>
<dbReference type="AlphaFoldDB" id="A0A553C5P9"/>
<evidence type="ECO:0000313" key="2">
    <source>
        <dbReference type="Proteomes" id="UP000318585"/>
    </source>
</evidence>
<reference evidence="1 2" key="1">
    <citation type="submission" date="2019-07" db="EMBL/GenBank/DDBJ databases">
        <title>Novel species of Flavobacterium.</title>
        <authorList>
            <person name="Liu Q."/>
            <person name="Xin Y.-H."/>
        </authorList>
    </citation>
    <scope>NUCLEOTIDE SEQUENCE [LARGE SCALE GENOMIC DNA]</scope>
    <source>
        <strain evidence="1 2">LB3P56</strain>
    </source>
</reference>
<dbReference type="EMBL" id="VJZR01000036">
    <property type="protein sequence ID" value="TRX15828.1"/>
    <property type="molecule type" value="Genomic_DNA"/>
</dbReference>
<dbReference type="RefSeq" id="WP_144072206.1">
    <property type="nucleotide sequence ID" value="NZ_VJZR01000036.1"/>
</dbReference>
<sequence>MKKYFLIPQPPVCAKFTFLVDDISEKRNWGLTKDIDKIEYNRKLLGENFNIDLKVNLLMSEKGVTNIFTLGNFITVLEMRADQKEGKMTFFDCIMDMPKDELKYMIGEVFSKNIVEQWIKFYDLLNLGFSEENDTVELFKPEEIGFNLP</sequence>
<comment type="caution">
    <text evidence="1">The sequence shown here is derived from an EMBL/GenBank/DDBJ whole genome shotgun (WGS) entry which is preliminary data.</text>
</comment>